<evidence type="ECO:0000313" key="2">
    <source>
        <dbReference type="Proteomes" id="UP000218785"/>
    </source>
</evidence>
<accession>A0A1Z4MYZ6</accession>
<protein>
    <submittedName>
        <fullName evidence="1">Endoribonuclease L-PSP</fullName>
    </submittedName>
</protein>
<dbReference type="CDD" id="cd02198">
    <property type="entry name" value="YjgH_like"/>
    <property type="match status" value="1"/>
</dbReference>
<gene>
    <name evidence="1" type="ORF">NIES37_26670</name>
</gene>
<dbReference type="KEGG" id="ttq:NIES37_26670"/>
<dbReference type="GO" id="GO:0019239">
    <property type="term" value="F:deaminase activity"/>
    <property type="evidence" value="ECO:0007669"/>
    <property type="project" value="TreeGrafter"/>
</dbReference>
<dbReference type="InterPro" id="IPR038743">
    <property type="entry name" value="YjgH-like"/>
</dbReference>
<dbReference type="PANTHER" id="PTHR11803:SF39">
    <property type="entry name" value="2-IMINOBUTANOATE_2-IMINOPROPANOATE DEAMINASE"/>
    <property type="match status" value="1"/>
</dbReference>
<dbReference type="Proteomes" id="UP000218785">
    <property type="component" value="Chromosome"/>
</dbReference>
<dbReference type="GO" id="GO:0005829">
    <property type="term" value="C:cytosol"/>
    <property type="evidence" value="ECO:0007669"/>
    <property type="project" value="TreeGrafter"/>
</dbReference>
<sequence>MAKTREVIIPKGMEILYEKYHYCPGIKVGNTLYISGQVGRDENLQVVEGVEAQFVQTFENVKKVLTAAGATFDDVVEMITYHVTGVNLGNLQVPPADASEQRFTIPHLPLFMQVKDRYFTNNFPTWTGFGISALSTPGLIVEIKCTAVLEDV</sequence>
<dbReference type="InterPro" id="IPR035959">
    <property type="entry name" value="RutC-like_sf"/>
</dbReference>
<dbReference type="Pfam" id="PF01042">
    <property type="entry name" value="Ribonuc_L-PSP"/>
    <property type="match status" value="1"/>
</dbReference>
<dbReference type="AlphaFoldDB" id="A0A1Z4MYZ6"/>
<dbReference type="EMBL" id="AP018248">
    <property type="protein sequence ID" value="BAY98715.1"/>
    <property type="molecule type" value="Genomic_DNA"/>
</dbReference>
<organism evidence="1 2">
    <name type="scientific">Tolypothrix tenuis PCC 7101</name>
    <dbReference type="NCBI Taxonomy" id="231146"/>
    <lineage>
        <taxon>Bacteria</taxon>
        <taxon>Bacillati</taxon>
        <taxon>Cyanobacteriota</taxon>
        <taxon>Cyanophyceae</taxon>
        <taxon>Nostocales</taxon>
        <taxon>Tolypothrichaceae</taxon>
        <taxon>Tolypothrix</taxon>
    </lineage>
</organism>
<dbReference type="SUPFAM" id="SSF55298">
    <property type="entry name" value="YjgF-like"/>
    <property type="match status" value="1"/>
</dbReference>
<dbReference type="RefSeq" id="WP_096576349.1">
    <property type="nucleotide sequence ID" value="NZ_CAWNJS010000001.1"/>
</dbReference>
<dbReference type="PANTHER" id="PTHR11803">
    <property type="entry name" value="2-IMINOBUTANOATE/2-IMINOPROPANOATE DEAMINASE RIDA"/>
    <property type="match status" value="1"/>
</dbReference>
<evidence type="ECO:0000313" key="1">
    <source>
        <dbReference type="EMBL" id="BAY98715.1"/>
    </source>
</evidence>
<dbReference type="InterPro" id="IPR006175">
    <property type="entry name" value="YjgF/YER057c/UK114"/>
</dbReference>
<dbReference type="Gene3D" id="3.30.1330.40">
    <property type="entry name" value="RutC-like"/>
    <property type="match status" value="1"/>
</dbReference>
<proteinExistence type="predicted"/>
<keyword evidence="2" id="KW-1185">Reference proteome</keyword>
<reference evidence="1 2" key="1">
    <citation type="submission" date="2017-06" db="EMBL/GenBank/DDBJ databases">
        <title>Genome sequencing of cyanobaciteial culture collection at National Institute for Environmental Studies (NIES).</title>
        <authorList>
            <person name="Hirose Y."/>
            <person name="Shimura Y."/>
            <person name="Fujisawa T."/>
            <person name="Nakamura Y."/>
            <person name="Kawachi M."/>
        </authorList>
    </citation>
    <scope>NUCLEOTIDE SEQUENCE [LARGE SCALE GENOMIC DNA]</scope>
    <source>
        <strain evidence="1 2">NIES-37</strain>
    </source>
</reference>
<name>A0A1Z4MYZ6_9CYAN</name>